<dbReference type="Gene3D" id="2.10.110.10">
    <property type="entry name" value="Cysteine Rich Protein"/>
    <property type="match status" value="2"/>
</dbReference>
<dbReference type="STRING" id="6185.A0A095BV75"/>
<dbReference type="Proteomes" id="UP000471633">
    <property type="component" value="Unassembled WGS sequence"/>
</dbReference>
<dbReference type="InterPro" id="IPR050453">
    <property type="entry name" value="LIM_Homeobox_TF"/>
</dbReference>
<evidence type="ECO:0000256" key="5">
    <source>
        <dbReference type="ARBA" id="ARBA00023038"/>
    </source>
</evidence>
<keyword evidence="7 9" id="KW-0371">Homeobox</keyword>
<dbReference type="RefSeq" id="XP_051073368.1">
    <property type="nucleotide sequence ID" value="XM_051212592.1"/>
</dbReference>
<evidence type="ECO:0000256" key="9">
    <source>
        <dbReference type="PROSITE-ProRule" id="PRU00108"/>
    </source>
</evidence>
<dbReference type="SMART" id="SM00389">
    <property type="entry name" value="HOX"/>
    <property type="match status" value="1"/>
</dbReference>
<organism evidence="16">
    <name type="scientific">Schistosoma haematobium</name>
    <name type="common">Blood fluke</name>
    <dbReference type="NCBI Taxonomy" id="6185"/>
    <lineage>
        <taxon>Eukaryota</taxon>
        <taxon>Metazoa</taxon>
        <taxon>Spiralia</taxon>
        <taxon>Lophotrochozoa</taxon>
        <taxon>Platyhelminthes</taxon>
        <taxon>Trematoda</taxon>
        <taxon>Digenea</taxon>
        <taxon>Strigeidida</taxon>
        <taxon>Schistosomatoidea</taxon>
        <taxon>Schistosomatidae</taxon>
        <taxon>Schistosoma</taxon>
    </lineage>
</organism>
<feature type="domain" description="LIM zinc-binding" evidence="13">
    <location>
        <begin position="70"/>
        <end position="130"/>
    </location>
</feature>
<dbReference type="SUPFAM" id="SSF57716">
    <property type="entry name" value="Glucocorticoid receptor-like (DNA-binding domain)"/>
    <property type="match status" value="2"/>
</dbReference>
<dbReference type="EMBL" id="KL250519">
    <property type="protein sequence ID" value="KGB32843.1"/>
    <property type="molecule type" value="Genomic_DNA"/>
</dbReference>
<feature type="region of interest" description="Disordered" evidence="12">
    <location>
        <begin position="209"/>
        <end position="261"/>
    </location>
</feature>
<evidence type="ECO:0000256" key="8">
    <source>
        <dbReference type="ARBA" id="ARBA00023242"/>
    </source>
</evidence>
<feature type="compositionally biased region" description="Polar residues" evidence="12">
    <location>
        <begin position="225"/>
        <end position="234"/>
    </location>
</feature>
<dbReference type="Gene3D" id="1.10.10.60">
    <property type="entry name" value="Homeodomain-like"/>
    <property type="match status" value="1"/>
</dbReference>
<dbReference type="InterPro" id="IPR009057">
    <property type="entry name" value="Homeodomain-like_sf"/>
</dbReference>
<evidence type="ECO:0000256" key="2">
    <source>
        <dbReference type="ARBA" id="ARBA00022723"/>
    </source>
</evidence>
<evidence type="ECO:0000256" key="4">
    <source>
        <dbReference type="ARBA" id="ARBA00022833"/>
    </source>
</evidence>
<dbReference type="GO" id="GO:0030182">
    <property type="term" value="P:neuron differentiation"/>
    <property type="evidence" value="ECO:0007669"/>
    <property type="project" value="TreeGrafter"/>
</dbReference>
<dbReference type="CDD" id="cd00086">
    <property type="entry name" value="homeodomain"/>
    <property type="match status" value="1"/>
</dbReference>
<keyword evidence="6 9" id="KW-0238">DNA-binding</keyword>
<comment type="subcellular location">
    <subcellularLocation>
        <location evidence="1 9 11">Nucleus</location>
    </subcellularLocation>
</comment>
<dbReference type="PANTHER" id="PTHR24208">
    <property type="entry name" value="LIM/HOMEOBOX PROTEIN LHX"/>
    <property type="match status" value="1"/>
</dbReference>
<evidence type="ECO:0000313" key="15">
    <source>
        <dbReference type="EMBL" id="KAH9594212.1"/>
    </source>
</evidence>
<keyword evidence="2 10" id="KW-0479">Metal-binding</keyword>
<evidence type="ECO:0000256" key="7">
    <source>
        <dbReference type="ARBA" id="ARBA00023155"/>
    </source>
</evidence>
<evidence type="ECO:0000259" key="13">
    <source>
        <dbReference type="PROSITE" id="PS50023"/>
    </source>
</evidence>
<reference evidence="16" key="1">
    <citation type="journal article" date="2012" name="Nat. Genet.">
        <title>Whole-genome sequence of Schistosoma haematobium.</title>
        <authorList>
            <person name="Young N.D."/>
            <person name="Jex A.R."/>
            <person name="Li B."/>
            <person name="Liu S."/>
            <person name="Yang L."/>
            <person name="Xiong Z."/>
            <person name="Li Y."/>
            <person name="Cantacessi C."/>
            <person name="Hall R.S."/>
            <person name="Xu X."/>
            <person name="Chen F."/>
            <person name="Wu X."/>
            <person name="Zerlotini A."/>
            <person name="Oliveira G."/>
            <person name="Hofmann A."/>
            <person name="Zhang G."/>
            <person name="Fang X."/>
            <person name="Kang Y."/>
            <person name="Campbell B.E."/>
            <person name="Loukas A."/>
            <person name="Ranganathan S."/>
            <person name="Rollinson D."/>
            <person name="Rinaldi G."/>
            <person name="Brindley P.J."/>
            <person name="Yang H."/>
            <person name="Wang J."/>
            <person name="Wang J."/>
            <person name="Gasser R.B."/>
        </authorList>
    </citation>
    <scope>NUCLEOTIDE SEQUENCE [LARGE SCALE GENOMIC DNA]</scope>
</reference>
<keyword evidence="8 9" id="KW-0539">Nucleus</keyword>
<dbReference type="InterPro" id="IPR017970">
    <property type="entry name" value="Homeobox_CS"/>
</dbReference>
<keyword evidence="5 10" id="KW-0440">LIM domain</keyword>
<dbReference type="SUPFAM" id="SSF46689">
    <property type="entry name" value="Homeodomain-like"/>
    <property type="match status" value="1"/>
</dbReference>
<keyword evidence="3" id="KW-0677">Repeat</keyword>
<keyword evidence="4 10" id="KW-0862">Zinc</keyword>
<reference evidence="15" key="4">
    <citation type="journal article" date="2022" name="PLoS Pathog.">
        <title>Chromosome-level genome of Schistosoma haematobium underpins genome-wide explorations of molecular variation.</title>
        <authorList>
            <person name="Stroehlein A.J."/>
            <person name="Korhonen P.K."/>
            <person name="Lee V.V."/>
            <person name="Ralph S.A."/>
            <person name="Mentink-Kane M."/>
            <person name="You H."/>
            <person name="McManus D.P."/>
            <person name="Tchuente L.T."/>
            <person name="Stothard J.R."/>
            <person name="Kaur P."/>
            <person name="Dudchenko O."/>
            <person name="Aiden E.L."/>
            <person name="Yang B."/>
            <person name="Yang H."/>
            <person name="Emery A.M."/>
            <person name="Webster B.L."/>
            <person name="Brindley P.J."/>
            <person name="Rollinson D."/>
            <person name="Chang B.C.H."/>
            <person name="Gasser R.B."/>
            <person name="Young N.D."/>
        </authorList>
    </citation>
    <scope>NUCLEOTIDE SEQUENCE</scope>
</reference>
<dbReference type="Pfam" id="PF00412">
    <property type="entry name" value="LIM"/>
    <property type="match status" value="2"/>
</dbReference>
<evidence type="ECO:0000256" key="3">
    <source>
        <dbReference type="ARBA" id="ARBA00022737"/>
    </source>
</evidence>
<evidence type="ECO:0000259" key="14">
    <source>
        <dbReference type="PROSITE" id="PS50071"/>
    </source>
</evidence>
<evidence type="ECO:0000313" key="16">
    <source>
        <dbReference type="EMBL" id="KGB32843.1"/>
    </source>
</evidence>
<sequence>MSSTLGVSALVGSADPNSYFPGLLRHHSSDCVTERVGYRETPYNSVNVSSTLDLSHSPLISHPSSKDPLPTCAGCRQNITDQYLYRIQGLAWHESCAICSVCSVELVEVCFIVNKNELLCHRDYDRLYATKCGNCRQPMRSHELFMRAKHSTSVKNPLNSTLSSLSQELIFHVSCFTCCICQQPIAAGEAYIIDPVTCRPMCHSDFMTKQQRQQSPMLPQRPNHHQTSTLSTTVYPVRINNRQSSDLKSSTSSSSSPRNWRQYDENTEHIHQSSSNYCLSNRQNECDDIELTSHRNDWPTMANQDLDQSYQSVSSGGFSLNRRIRTSLTDEQRYRLQEAYESNIRPSKSIREALASELGVPMRVVQVWFQNQRARDKRASTFGHLNPNSDKSSVSHMNTINPHQFDGHQLHLQEQQRNHCNKQQSSDLCPFTPSPHTSVESGPFPEFGGFSSDNLVRYVPDINMHNDSADVQSWRSVSHAVWLVENGNENSTIR</sequence>
<dbReference type="PANTHER" id="PTHR24208:SF105">
    <property type="entry name" value="DLIM1"/>
    <property type="match status" value="1"/>
</dbReference>
<dbReference type="SMART" id="SM00132">
    <property type="entry name" value="LIM"/>
    <property type="match status" value="2"/>
</dbReference>
<accession>A0A095BV75</accession>
<protein>
    <submittedName>
        <fullName evidence="15">LIM/homeobox protein LMX-1.2, variant 2</fullName>
    </submittedName>
    <submittedName>
        <fullName evidence="16">LIM/homeobox protein Lhx1</fullName>
    </submittedName>
</protein>
<name>A0A095BV75_SCHHA</name>
<reference evidence="15" key="3">
    <citation type="submission" date="2021-06" db="EMBL/GenBank/DDBJ databases">
        <title>Chromosome-level genome assembly for S. haematobium.</title>
        <authorList>
            <person name="Stroehlein A.J."/>
        </authorList>
    </citation>
    <scope>NUCLEOTIDE SEQUENCE</scope>
</reference>
<proteinExistence type="predicted"/>
<evidence type="ECO:0000256" key="11">
    <source>
        <dbReference type="RuleBase" id="RU000682"/>
    </source>
</evidence>
<gene>
    <name evidence="15" type="primary">LMX1B_2</name>
    <name evidence="15" type="ORF">MS3_00004649</name>
    <name evidence="16" type="ORF">MS3_00981</name>
</gene>
<reference evidence="15" key="2">
    <citation type="journal article" date="2019" name="Gigascience">
        <title>High-quality Schistosoma haematobium genome achieved by single-molecule and long-range sequencing.</title>
        <authorList>
            <person name="Stroehlein A.J."/>
            <person name="Korhonen P.K."/>
            <person name="Chong T.M."/>
            <person name="Lim Y.L."/>
            <person name="Chan K.G."/>
            <person name="Webster B."/>
            <person name="Rollinson D."/>
            <person name="Brindley P.J."/>
            <person name="Gasser R.B."/>
            <person name="Young N.D."/>
        </authorList>
    </citation>
    <scope>NUCLEOTIDE SEQUENCE</scope>
</reference>
<feature type="domain" description="Homeobox" evidence="14">
    <location>
        <begin position="319"/>
        <end position="379"/>
    </location>
</feature>
<dbReference type="GO" id="GO:0046872">
    <property type="term" value="F:metal ion binding"/>
    <property type="evidence" value="ECO:0007669"/>
    <property type="project" value="UniProtKB-KW"/>
</dbReference>
<dbReference type="GO" id="GO:0000977">
    <property type="term" value="F:RNA polymerase II transcription regulatory region sequence-specific DNA binding"/>
    <property type="evidence" value="ECO:0007669"/>
    <property type="project" value="TreeGrafter"/>
</dbReference>
<dbReference type="PROSITE" id="PS00478">
    <property type="entry name" value="LIM_DOMAIN_1"/>
    <property type="match status" value="1"/>
</dbReference>
<dbReference type="Pfam" id="PF00046">
    <property type="entry name" value="Homeodomain"/>
    <property type="match status" value="1"/>
</dbReference>
<dbReference type="CTD" id="24588765"/>
<dbReference type="AlphaFoldDB" id="A0A095BV75"/>
<dbReference type="GeneID" id="24588765"/>
<feature type="compositionally biased region" description="Low complexity" evidence="12">
    <location>
        <begin position="244"/>
        <end position="256"/>
    </location>
</feature>
<dbReference type="PROSITE" id="PS50071">
    <property type="entry name" value="HOMEOBOX_2"/>
    <property type="match status" value="1"/>
</dbReference>
<dbReference type="InterPro" id="IPR001781">
    <property type="entry name" value="Znf_LIM"/>
</dbReference>
<dbReference type="GO" id="GO:0005634">
    <property type="term" value="C:nucleus"/>
    <property type="evidence" value="ECO:0007669"/>
    <property type="project" value="UniProtKB-SubCell"/>
</dbReference>
<feature type="DNA-binding region" description="Homeobox" evidence="9">
    <location>
        <begin position="321"/>
        <end position="380"/>
    </location>
</feature>
<dbReference type="InterPro" id="IPR001356">
    <property type="entry name" value="HD"/>
</dbReference>
<evidence type="ECO:0000256" key="1">
    <source>
        <dbReference type="ARBA" id="ARBA00004123"/>
    </source>
</evidence>
<keyword evidence="17" id="KW-1185">Reference proteome</keyword>
<evidence type="ECO:0000256" key="10">
    <source>
        <dbReference type="PROSITE-ProRule" id="PRU00125"/>
    </source>
</evidence>
<dbReference type="PROSITE" id="PS00027">
    <property type="entry name" value="HOMEOBOX_1"/>
    <property type="match status" value="1"/>
</dbReference>
<evidence type="ECO:0000313" key="17">
    <source>
        <dbReference type="Proteomes" id="UP000471633"/>
    </source>
</evidence>
<evidence type="ECO:0000256" key="12">
    <source>
        <dbReference type="SAM" id="MobiDB-lite"/>
    </source>
</evidence>
<dbReference type="PROSITE" id="PS50023">
    <property type="entry name" value="LIM_DOMAIN_2"/>
    <property type="match status" value="1"/>
</dbReference>
<evidence type="ECO:0000256" key="6">
    <source>
        <dbReference type="ARBA" id="ARBA00023125"/>
    </source>
</evidence>
<dbReference type="GO" id="GO:0000981">
    <property type="term" value="F:DNA-binding transcription factor activity, RNA polymerase II-specific"/>
    <property type="evidence" value="ECO:0007669"/>
    <property type="project" value="InterPro"/>
</dbReference>
<dbReference type="EMBL" id="AMPZ03000001">
    <property type="protein sequence ID" value="KAH9594212.1"/>
    <property type="molecule type" value="Genomic_DNA"/>
</dbReference>